<accession>A0A428SJ85</accession>
<dbReference type="AlphaFoldDB" id="A0A428SJ85"/>
<protein>
    <submittedName>
        <fullName evidence="1">Uncharacterized protein</fullName>
    </submittedName>
</protein>
<comment type="caution">
    <text evidence="1">The sequence shown here is derived from an EMBL/GenBank/DDBJ whole genome shotgun (WGS) entry which is preliminary data.</text>
</comment>
<gene>
    <name evidence="1" type="ORF">CEP52_014755</name>
</gene>
<reference evidence="1 2" key="1">
    <citation type="submission" date="2017-06" db="EMBL/GenBank/DDBJ databases">
        <title>Comparative genomic analysis of Ambrosia Fusariam Clade fungi.</title>
        <authorList>
            <person name="Stajich J.E."/>
            <person name="Carrillo J."/>
            <person name="Kijimoto T."/>
            <person name="Eskalen A."/>
            <person name="O'Donnell K."/>
            <person name="Kasson M."/>
        </authorList>
    </citation>
    <scope>NUCLEOTIDE SEQUENCE [LARGE SCALE GENOMIC DNA]</scope>
    <source>
        <strain evidence="1 2">NRRL62579</strain>
    </source>
</reference>
<sequence>MPILTSSSLALWKRLFPDTPTSYNSIGMDYRPQVKEILHHSQNAVVARVDGDVVLKHSRYAWWDYPGSESMLAVQDAKNSFQVEGEILKVLGEHPRITK</sequence>
<dbReference type="EMBL" id="NKCK01000239">
    <property type="protein sequence ID" value="RSL89861.1"/>
    <property type="molecule type" value="Genomic_DNA"/>
</dbReference>
<evidence type="ECO:0000313" key="1">
    <source>
        <dbReference type="EMBL" id="RSL89861.1"/>
    </source>
</evidence>
<organism evidence="1 2">
    <name type="scientific">Fusarium oligoseptatum</name>
    <dbReference type="NCBI Taxonomy" id="2604345"/>
    <lineage>
        <taxon>Eukaryota</taxon>
        <taxon>Fungi</taxon>
        <taxon>Dikarya</taxon>
        <taxon>Ascomycota</taxon>
        <taxon>Pezizomycotina</taxon>
        <taxon>Sordariomycetes</taxon>
        <taxon>Hypocreomycetidae</taxon>
        <taxon>Hypocreales</taxon>
        <taxon>Nectriaceae</taxon>
        <taxon>Fusarium</taxon>
        <taxon>Fusarium solani species complex</taxon>
    </lineage>
</organism>
<evidence type="ECO:0000313" key="2">
    <source>
        <dbReference type="Proteomes" id="UP000287144"/>
    </source>
</evidence>
<proteinExistence type="predicted"/>
<dbReference type="STRING" id="1325735.A0A428SJ85"/>
<dbReference type="Proteomes" id="UP000287144">
    <property type="component" value="Unassembled WGS sequence"/>
</dbReference>
<keyword evidence="2" id="KW-1185">Reference proteome</keyword>
<name>A0A428SJ85_9HYPO</name>